<dbReference type="Proteomes" id="UP000664909">
    <property type="component" value="Segment"/>
</dbReference>
<dbReference type="EMBL" id="LC621239">
    <property type="protein sequence ID" value="BCT90786.1"/>
    <property type="molecule type" value="Genomic_DNA"/>
</dbReference>
<reference evidence="1" key="1">
    <citation type="submission" date="2021-03" db="EMBL/GenBank/DDBJ databases">
        <title>First isolation, molecular characterization, and serological survey of bovine adenovirus type 2 in Japan.</title>
        <authorList>
            <person name="Kumagai A."/>
            <person name="Hatama S."/>
        </authorList>
    </citation>
    <scope>NUCLEOTIDE SEQUENCE</scope>
    <source>
        <strain evidence="1">KY19-1</strain>
    </source>
</reference>
<name>A0A9W4C337_ADEB2</name>
<accession>A0A9W4C337</accession>
<protein>
    <submittedName>
        <fullName evidence="1">E4 17K fiber protein</fullName>
    </submittedName>
</protein>
<sequence>MGRFYEACARAEAELTARRRGARDTEGHPALQGGDGETQLRMSTVLFDAERGSGQASEARHLLRPQLLNCVPDLSSSFTGFVLITSPDFECVEHAVKLRHNQDNYNTGLHFNRFVYKVKWEGGGMLTCRVLPKSAIKSFKI</sequence>
<proteinExistence type="predicted"/>
<organism evidence="1">
    <name type="scientific">Bovine adenovirus 2</name>
    <name type="common">BAdV-2</name>
    <name type="synonym">Mastadenovirus bos2</name>
    <dbReference type="NCBI Taxonomy" id="114429"/>
    <lineage>
        <taxon>Viruses</taxon>
        <taxon>Varidnaviria</taxon>
        <taxon>Bamfordvirae</taxon>
        <taxon>Preplasmiviricota</taxon>
        <taxon>Polisuviricotina</taxon>
        <taxon>Pharingeaviricetes</taxon>
        <taxon>Rowavirales</taxon>
        <taxon>Adenoviridae</taxon>
        <taxon>Mastadenovirus</taxon>
        <taxon>Mastadenovirus bovidae</taxon>
        <taxon>Ovine mastadenovirus A</taxon>
    </lineage>
</organism>
<evidence type="ECO:0000313" key="1">
    <source>
        <dbReference type="EMBL" id="BCT90786.1"/>
    </source>
</evidence>
<organismHost>
    <name type="scientific">Bos taurus</name>
    <name type="common">Bovine</name>
    <dbReference type="NCBI Taxonomy" id="9913"/>
</organismHost>